<dbReference type="InterPro" id="IPR049452">
    <property type="entry name" value="Anoctamin_TM"/>
</dbReference>
<feature type="transmembrane region" description="Helical" evidence="6">
    <location>
        <begin position="462"/>
        <end position="484"/>
    </location>
</feature>
<dbReference type="InterPro" id="IPR007632">
    <property type="entry name" value="Anoctamin"/>
</dbReference>
<evidence type="ECO:0000256" key="2">
    <source>
        <dbReference type="ARBA" id="ARBA00022692"/>
    </source>
</evidence>
<feature type="transmembrane region" description="Helical" evidence="6">
    <location>
        <begin position="662"/>
        <end position="681"/>
    </location>
</feature>
<dbReference type="EMBL" id="HBGJ01011484">
    <property type="protein sequence ID" value="CAD9248847.1"/>
    <property type="molecule type" value="Transcribed_RNA"/>
</dbReference>
<evidence type="ECO:0000256" key="5">
    <source>
        <dbReference type="SAM" id="MobiDB-lite"/>
    </source>
</evidence>
<feature type="transmembrane region" description="Helical" evidence="6">
    <location>
        <begin position="504"/>
        <end position="527"/>
    </location>
</feature>
<gene>
    <name evidence="8" type="ORF">PPAR1163_LOCUS7204</name>
    <name evidence="9" type="ORF">PPAR1163_LOCUS7206</name>
    <name evidence="10" type="ORF">PPAR1163_LOCUS7207</name>
</gene>
<protein>
    <recommendedName>
        <fullName evidence="7">Anoctamin transmembrane domain-containing protein</fullName>
    </recommendedName>
</protein>
<dbReference type="EMBL" id="HBGJ01011483">
    <property type="protein sequence ID" value="CAD9248846.1"/>
    <property type="molecule type" value="Transcribed_RNA"/>
</dbReference>
<dbReference type="PANTHER" id="PTHR12308:SF73">
    <property type="entry name" value="ANOCTAMIN"/>
    <property type="match status" value="1"/>
</dbReference>
<dbReference type="GO" id="GO:0005254">
    <property type="term" value="F:chloride channel activity"/>
    <property type="evidence" value="ECO:0007669"/>
    <property type="project" value="TreeGrafter"/>
</dbReference>
<keyword evidence="3 6" id="KW-1133">Transmembrane helix</keyword>
<feature type="transmembrane region" description="Helical" evidence="6">
    <location>
        <begin position="577"/>
        <end position="596"/>
    </location>
</feature>
<keyword evidence="2 6" id="KW-0812">Transmembrane</keyword>
<name>A0A6U4EFG3_9STRA</name>
<dbReference type="AlphaFoldDB" id="A0A6U4EFG3"/>
<feature type="transmembrane region" description="Helical" evidence="6">
    <location>
        <begin position="275"/>
        <end position="299"/>
    </location>
</feature>
<comment type="subcellular location">
    <subcellularLocation>
        <location evidence="1">Membrane</location>
        <topology evidence="1">Multi-pass membrane protein</topology>
    </subcellularLocation>
</comment>
<dbReference type="GO" id="GO:0016020">
    <property type="term" value="C:membrane"/>
    <property type="evidence" value="ECO:0007669"/>
    <property type="project" value="UniProtKB-SubCell"/>
</dbReference>
<dbReference type="EMBL" id="HBGJ01011481">
    <property type="protein sequence ID" value="CAD9248844.1"/>
    <property type="molecule type" value="Transcribed_RNA"/>
</dbReference>
<reference evidence="8" key="1">
    <citation type="submission" date="2021-01" db="EMBL/GenBank/DDBJ databases">
        <authorList>
            <person name="Corre E."/>
            <person name="Pelletier E."/>
            <person name="Niang G."/>
            <person name="Scheremetjew M."/>
            <person name="Finn R."/>
            <person name="Kale V."/>
            <person name="Holt S."/>
            <person name="Cochrane G."/>
            <person name="Meng A."/>
            <person name="Brown T."/>
            <person name="Cohen L."/>
        </authorList>
    </citation>
    <scope>NUCLEOTIDE SEQUENCE</scope>
    <source>
        <strain evidence="8">CCMP2877</strain>
    </source>
</reference>
<dbReference type="Pfam" id="PF04547">
    <property type="entry name" value="Anoctamin"/>
    <property type="match status" value="1"/>
</dbReference>
<evidence type="ECO:0000259" key="7">
    <source>
        <dbReference type="Pfam" id="PF04547"/>
    </source>
</evidence>
<feature type="transmembrane region" description="Helical" evidence="6">
    <location>
        <begin position="311"/>
        <end position="330"/>
    </location>
</feature>
<feature type="domain" description="Anoctamin transmembrane" evidence="7">
    <location>
        <begin position="265"/>
        <end position="699"/>
    </location>
</feature>
<sequence>MNMFTRPSGGAGLVAGADFESTWTPKKEEDHLYDNDGYGYDFVLVFDPRDDFVPNPRVSATCGEALSADAKDMLKKMIQFELQLRAFWSAERDEIFVKVRAPLHVIERVADLIDMTLEVDPVELKKLTVSGTRGDDGGWRVEPIFINEDPMYCQYTPFEFIYGVYDTDEERKRLFKKKLRSPPGGRDHPFTGCVRLKLMQEIFTNRHLLGFNLNHIRNNQGQPGEKNPGLKQYFPLHNDHKVRELENKWIKWYKLPWTEEPFDDIKEYFGEQIGLYFVFLNHYLIWLTVPAVAGLGVQFNVLGTMNTQAEGVPPFIVLVSCWCILMLEFWKRKEVDTAMKWGTRGFRVSRERPGFRGVDIKSYIDGESILYYPPNEKFQKVVRSSIIIFTSVMLVLAVVGSIFAFRYALLISGNSLAEEYAPVAASVLNAISIQVLNYFYGSLADALTEEENHRTFDEFENALIFKLFAFQFVNSYSSFFYIAFLQQGIEGDCGTATCMDALATNMATIFTVALSVGNVVEVVLPLLSAHYKVKALMDKMESQGVEYISLCEFQAMQEEYDASSGTMDDYLELTVQFGFVVLFAAALPAAPFMAWISNYFEYRFDAIKLIKVLQRPMPRPAETIGSWLVIFQTLSIVAVVTNAGLMCFTFEDIWDIEWTVEGRLWTFIIFQYFVFVCMYVLELAVPDIADDTETQIQRQEFLSRRVINQEADDDDDFNEARVYNEEQADGKLHDLLEAQDVQDEDRIDFDNIKEYLPLARAESMTMTRPAGGGHRNNLGEPLMLA</sequence>
<evidence type="ECO:0000313" key="10">
    <source>
        <dbReference type="EMBL" id="CAD9248847.1"/>
    </source>
</evidence>
<organism evidence="8">
    <name type="scientific">Phaeomonas parva</name>
    <dbReference type="NCBI Taxonomy" id="124430"/>
    <lineage>
        <taxon>Eukaryota</taxon>
        <taxon>Sar</taxon>
        <taxon>Stramenopiles</taxon>
        <taxon>Ochrophyta</taxon>
        <taxon>Pinguiophyceae</taxon>
        <taxon>Pinguiochrysidales</taxon>
        <taxon>Pinguiochrysidaceae</taxon>
        <taxon>Phaeomonas</taxon>
    </lineage>
</organism>
<evidence type="ECO:0000313" key="9">
    <source>
        <dbReference type="EMBL" id="CAD9248846.1"/>
    </source>
</evidence>
<dbReference type="PANTHER" id="PTHR12308">
    <property type="entry name" value="ANOCTAMIN"/>
    <property type="match status" value="1"/>
</dbReference>
<accession>A0A6U4EFG3</accession>
<keyword evidence="4 6" id="KW-0472">Membrane</keyword>
<feature type="transmembrane region" description="Helical" evidence="6">
    <location>
        <begin position="624"/>
        <end position="650"/>
    </location>
</feature>
<feature type="region of interest" description="Disordered" evidence="5">
    <location>
        <begin position="766"/>
        <end position="785"/>
    </location>
</feature>
<feature type="transmembrane region" description="Helical" evidence="6">
    <location>
        <begin position="386"/>
        <end position="408"/>
    </location>
</feature>
<proteinExistence type="predicted"/>
<evidence type="ECO:0000256" key="4">
    <source>
        <dbReference type="ARBA" id="ARBA00023136"/>
    </source>
</evidence>
<evidence type="ECO:0000256" key="1">
    <source>
        <dbReference type="ARBA" id="ARBA00004141"/>
    </source>
</evidence>
<evidence type="ECO:0000256" key="3">
    <source>
        <dbReference type="ARBA" id="ARBA00022989"/>
    </source>
</evidence>
<evidence type="ECO:0000256" key="6">
    <source>
        <dbReference type="SAM" id="Phobius"/>
    </source>
</evidence>
<evidence type="ECO:0000313" key="8">
    <source>
        <dbReference type="EMBL" id="CAD9248844.1"/>
    </source>
</evidence>